<comment type="subcellular location">
    <subcellularLocation>
        <location evidence="2 15">Cytoplasm</location>
    </subcellularLocation>
</comment>
<dbReference type="Pfam" id="PF00035">
    <property type="entry name" value="dsrm"/>
    <property type="match status" value="1"/>
</dbReference>
<evidence type="ECO:0000256" key="4">
    <source>
        <dbReference type="ARBA" id="ARBA00011738"/>
    </source>
</evidence>
<dbReference type="GO" id="GO:0005737">
    <property type="term" value="C:cytoplasm"/>
    <property type="evidence" value="ECO:0007669"/>
    <property type="project" value="UniProtKB-SubCell"/>
</dbReference>
<keyword evidence="9 15" id="KW-0540">Nuclease</keyword>
<dbReference type="Pfam" id="PF14622">
    <property type="entry name" value="Ribonucleas_3_3"/>
    <property type="match status" value="1"/>
</dbReference>
<dbReference type="SMART" id="SM00535">
    <property type="entry name" value="RIBOc"/>
    <property type="match status" value="1"/>
</dbReference>
<evidence type="ECO:0000256" key="6">
    <source>
        <dbReference type="ARBA" id="ARBA00022552"/>
    </source>
</evidence>
<feature type="active site" evidence="15">
    <location>
        <position position="79"/>
    </location>
</feature>
<dbReference type="PROSITE" id="PS50137">
    <property type="entry name" value="DS_RBD"/>
    <property type="match status" value="1"/>
</dbReference>
<keyword evidence="20" id="KW-1185">Reference proteome</keyword>
<keyword evidence="6 15" id="KW-0698">rRNA processing</keyword>
<dbReference type="EC" id="3.1.26.3" evidence="15"/>
<keyword evidence="14 15" id="KW-0694">RNA-binding</keyword>
<dbReference type="PANTHER" id="PTHR11207:SF0">
    <property type="entry name" value="RIBONUCLEASE 3"/>
    <property type="match status" value="1"/>
</dbReference>
<keyword evidence="7 15" id="KW-0507">mRNA processing</keyword>
<gene>
    <name evidence="15" type="primary">rnc</name>
    <name evidence="19" type="ORF">A8950_2358</name>
</gene>
<dbReference type="GO" id="GO:0046872">
    <property type="term" value="F:metal ion binding"/>
    <property type="evidence" value="ECO:0007669"/>
    <property type="project" value="UniProtKB-KW"/>
</dbReference>
<evidence type="ECO:0000256" key="3">
    <source>
        <dbReference type="ARBA" id="ARBA00010183"/>
    </source>
</evidence>
<feature type="binding site" evidence="15">
    <location>
        <position position="148"/>
    </location>
    <ligand>
        <name>Mg(2+)</name>
        <dbReference type="ChEBI" id="CHEBI:18420"/>
    </ligand>
</feature>
<evidence type="ECO:0000313" key="20">
    <source>
        <dbReference type="Proteomes" id="UP000295783"/>
    </source>
</evidence>
<protein>
    <recommendedName>
        <fullName evidence="15">Ribonuclease 3</fullName>
        <ecNumber evidence="15">3.1.26.3</ecNumber>
    </recommendedName>
    <alternativeName>
        <fullName evidence="15">Ribonuclease III</fullName>
        <shortName evidence="15">RNase III</shortName>
    </alternativeName>
</protein>
<dbReference type="AlphaFoldDB" id="A0A4R6WY25"/>
<dbReference type="SMART" id="SM00358">
    <property type="entry name" value="DSRM"/>
    <property type="match status" value="1"/>
</dbReference>
<reference evidence="19 20" key="1">
    <citation type="submission" date="2019-03" db="EMBL/GenBank/DDBJ databases">
        <title>Genomic Encyclopedia of Type Strains, Phase III (KMG-III): the genomes of soil and plant-associated and newly described type strains.</title>
        <authorList>
            <person name="Whitman W."/>
        </authorList>
    </citation>
    <scope>NUCLEOTIDE SEQUENCE [LARGE SCALE GENOMIC DNA]</scope>
    <source>
        <strain evidence="19 20">CGMCC 1.7660</strain>
    </source>
</reference>
<evidence type="ECO:0000256" key="2">
    <source>
        <dbReference type="ARBA" id="ARBA00004496"/>
    </source>
</evidence>
<comment type="function">
    <text evidence="15">Digests double-stranded RNA. Involved in the processing of primary rRNA transcript to yield the immediate precursors to the large and small rRNAs (23S and 16S). Processes some mRNAs, and tRNAs when they are encoded in the rRNA operon. Processes pre-crRNA and tracrRNA of type II CRISPR loci if present in the organism.</text>
</comment>
<dbReference type="InterPro" id="IPR000999">
    <property type="entry name" value="RNase_III_dom"/>
</dbReference>
<evidence type="ECO:0000259" key="18">
    <source>
        <dbReference type="PROSITE" id="PS50142"/>
    </source>
</evidence>
<feature type="region of interest" description="Disordered" evidence="16">
    <location>
        <begin position="38"/>
        <end position="69"/>
    </location>
</feature>
<dbReference type="PROSITE" id="PS50142">
    <property type="entry name" value="RNASE_3_2"/>
    <property type="match status" value="1"/>
</dbReference>
<feature type="domain" description="DRBM" evidence="17">
    <location>
        <begin position="187"/>
        <end position="256"/>
    </location>
</feature>
<evidence type="ECO:0000256" key="11">
    <source>
        <dbReference type="ARBA" id="ARBA00022759"/>
    </source>
</evidence>
<dbReference type="Proteomes" id="UP000295783">
    <property type="component" value="Unassembled WGS sequence"/>
</dbReference>
<dbReference type="Gene3D" id="1.10.1520.10">
    <property type="entry name" value="Ribonuclease III domain"/>
    <property type="match status" value="1"/>
</dbReference>
<evidence type="ECO:0000256" key="16">
    <source>
        <dbReference type="SAM" id="MobiDB-lite"/>
    </source>
</evidence>
<dbReference type="GO" id="GO:0006397">
    <property type="term" value="P:mRNA processing"/>
    <property type="evidence" value="ECO:0007669"/>
    <property type="project" value="UniProtKB-UniRule"/>
</dbReference>
<keyword evidence="10 15" id="KW-0479">Metal-binding</keyword>
<organism evidence="19 20">
    <name type="scientific">Dongia mobilis</name>
    <dbReference type="NCBI Taxonomy" id="578943"/>
    <lineage>
        <taxon>Bacteria</taxon>
        <taxon>Pseudomonadati</taxon>
        <taxon>Pseudomonadota</taxon>
        <taxon>Alphaproteobacteria</taxon>
        <taxon>Rhodospirillales</taxon>
        <taxon>Dongiaceae</taxon>
        <taxon>Dongia</taxon>
    </lineage>
</organism>
<evidence type="ECO:0000256" key="5">
    <source>
        <dbReference type="ARBA" id="ARBA00022490"/>
    </source>
</evidence>
<dbReference type="CDD" id="cd00593">
    <property type="entry name" value="RIBOc"/>
    <property type="match status" value="1"/>
</dbReference>
<dbReference type="GO" id="GO:0008033">
    <property type="term" value="P:tRNA processing"/>
    <property type="evidence" value="ECO:0007669"/>
    <property type="project" value="UniProtKB-KW"/>
</dbReference>
<dbReference type="FunFam" id="3.30.160.20:FF:000003">
    <property type="entry name" value="Ribonuclease 3"/>
    <property type="match status" value="1"/>
</dbReference>
<dbReference type="FunFam" id="1.10.1520.10:FF:000001">
    <property type="entry name" value="Ribonuclease 3"/>
    <property type="match status" value="1"/>
</dbReference>
<evidence type="ECO:0000256" key="1">
    <source>
        <dbReference type="ARBA" id="ARBA00000109"/>
    </source>
</evidence>
<feature type="binding site" evidence="15">
    <location>
        <position position="75"/>
    </location>
    <ligand>
        <name>Mg(2+)</name>
        <dbReference type="ChEBI" id="CHEBI:18420"/>
    </ligand>
</feature>
<dbReference type="GO" id="GO:0006364">
    <property type="term" value="P:rRNA processing"/>
    <property type="evidence" value="ECO:0007669"/>
    <property type="project" value="UniProtKB-UniRule"/>
</dbReference>
<dbReference type="RefSeq" id="WP_243735611.1">
    <property type="nucleotide sequence ID" value="NZ_SNYW01000008.1"/>
</dbReference>
<dbReference type="GO" id="GO:0010468">
    <property type="term" value="P:regulation of gene expression"/>
    <property type="evidence" value="ECO:0007669"/>
    <property type="project" value="TreeGrafter"/>
</dbReference>
<dbReference type="PROSITE" id="PS00517">
    <property type="entry name" value="RNASE_3_1"/>
    <property type="match status" value="1"/>
</dbReference>
<dbReference type="HAMAP" id="MF_00104">
    <property type="entry name" value="RNase_III"/>
    <property type="match status" value="1"/>
</dbReference>
<dbReference type="PANTHER" id="PTHR11207">
    <property type="entry name" value="RIBONUCLEASE III"/>
    <property type="match status" value="1"/>
</dbReference>
<dbReference type="EMBL" id="SNYW01000008">
    <property type="protein sequence ID" value="TDQ82535.1"/>
    <property type="molecule type" value="Genomic_DNA"/>
</dbReference>
<evidence type="ECO:0000256" key="7">
    <source>
        <dbReference type="ARBA" id="ARBA00022664"/>
    </source>
</evidence>
<evidence type="ECO:0000256" key="9">
    <source>
        <dbReference type="ARBA" id="ARBA00022722"/>
    </source>
</evidence>
<dbReference type="InterPro" id="IPR011907">
    <property type="entry name" value="RNase_III"/>
</dbReference>
<dbReference type="GO" id="GO:0004525">
    <property type="term" value="F:ribonuclease III activity"/>
    <property type="evidence" value="ECO:0007669"/>
    <property type="project" value="UniProtKB-UniRule"/>
</dbReference>
<evidence type="ECO:0000313" key="19">
    <source>
        <dbReference type="EMBL" id="TDQ82535.1"/>
    </source>
</evidence>
<keyword evidence="15" id="KW-0699">rRNA-binding</keyword>
<evidence type="ECO:0000256" key="15">
    <source>
        <dbReference type="HAMAP-Rule" id="MF_00104"/>
    </source>
</evidence>
<feature type="binding site" evidence="15">
    <location>
        <position position="151"/>
    </location>
    <ligand>
        <name>Mg(2+)</name>
        <dbReference type="ChEBI" id="CHEBI:18420"/>
    </ligand>
</feature>
<dbReference type="NCBIfam" id="TIGR02191">
    <property type="entry name" value="RNaseIII"/>
    <property type="match status" value="1"/>
</dbReference>
<feature type="compositionally biased region" description="Gly residues" evidence="16">
    <location>
        <begin position="51"/>
        <end position="62"/>
    </location>
</feature>
<evidence type="ECO:0000256" key="12">
    <source>
        <dbReference type="ARBA" id="ARBA00022801"/>
    </source>
</evidence>
<proteinExistence type="inferred from homology"/>
<dbReference type="InterPro" id="IPR036389">
    <property type="entry name" value="RNase_III_sf"/>
</dbReference>
<comment type="subunit">
    <text evidence="4 15">Homodimer.</text>
</comment>
<sequence length="259" mass="26964">MAAASRASGTLAELAALTGHAFARPDLLEMAVTHPSAIDRARGRGQRRGGAATGGSNSGSGKGKAARQGDNQRLEFLGDRVLGLIVADMLFAAFPAEDEGALAKRLAALVRQEGLAIVARDLGLGRYLKMSRGEEESGGRDNPATLADACEAVIGALYLDGGLDAARAFIERHWQPLMSAEAIPPQDAKTALQEWAQAAGLALPRYRVVRSDGPPHDPVFEVEVAVEGAAPARGAGRSKRAAEQAAARELLSAVARGQD</sequence>
<comment type="caution">
    <text evidence="19">The sequence shown here is derived from an EMBL/GenBank/DDBJ whole genome shotgun (WGS) entry which is preliminary data.</text>
</comment>
<dbReference type="SUPFAM" id="SSF54768">
    <property type="entry name" value="dsRNA-binding domain-like"/>
    <property type="match status" value="1"/>
</dbReference>
<evidence type="ECO:0000256" key="14">
    <source>
        <dbReference type="ARBA" id="ARBA00022884"/>
    </source>
</evidence>
<comment type="cofactor">
    <cofactor evidence="15">
        <name>Mg(2+)</name>
        <dbReference type="ChEBI" id="CHEBI:18420"/>
    </cofactor>
</comment>
<dbReference type="CDD" id="cd10845">
    <property type="entry name" value="DSRM_RNAse_III_family"/>
    <property type="match status" value="1"/>
</dbReference>
<evidence type="ECO:0000259" key="17">
    <source>
        <dbReference type="PROSITE" id="PS50137"/>
    </source>
</evidence>
<dbReference type="Gene3D" id="3.30.160.20">
    <property type="match status" value="1"/>
</dbReference>
<name>A0A4R6WY25_9PROT</name>
<evidence type="ECO:0000256" key="8">
    <source>
        <dbReference type="ARBA" id="ARBA00022694"/>
    </source>
</evidence>
<dbReference type="GO" id="GO:0042802">
    <property type="term" value="F:identical protein binding"/>
    <property type="evidence" value="ECO:0007669"/>
    <property type="project" value="UniProtKB-ARBA"/>
</dbReference>
<comment type="catalytic activity">
    <reaction evidence="1 15">
        <text>Endonucleolytic cleavage to 5'-phosphomonoester.</text>
        <dbReference type="EC" id="3.1.26.3"/>
    </reaction>
</comment>
<keyword evidence="11 15" id="KW-0255">Endonuclease</keyword>
<dbReference type="SUPFAM" id="SSF69065">
    <property type="entry name" value="RNase III domain-like"/>
    <property type="match status" value="1"/>
</dbReference>
<evidence type="ECO:0000256" key="13">
    <source>
        <dbReference type="ARBA" id="ARBA00022842"/>
    </source>
</evidence>
<accession>A0A4R6WY25</accession>
<dbReference type="InterPro" id="IPR014720">
    <property type="entry name" value="dsRBD_dom"/>
</dbReference>
<dbReference type="GO" id="GO:0003725">
    <property type="term" value="F:double-stranded RNA binding"/>
    <property type="evidence" value="ECO:0007669"/>
    <property type="project" value="TreeGrafter"/>
</dbReference>
<dbReference type="GO" id="GO:0019843">
    <property type="term" value="F:rRNA binding"/>
    <property type="evidence" value="ECO:0007669"/>
    <property type="project" value="UniProtKB-KW"/>
</dbReference>
<keyword evidence="8 15" id="KW-0819">tRNA processing</keyword>
<keyword evidence="5 15" id="KW-0963">Cytoplasm</keyword>
<comment type="similarity">
    <text evidence="3">Belongs to the ribonuclease III family.</text>
</comment>
<feature type="domain" description="RNase III" evidence="18">
    <location>
        <begin position="11"/>
        <end position="162"/>
    </location>
</feature>
<keyword evidence="12 15" id="KW-0378">Hydrolase</keyword>
<feature type="active site" evidence="15">
    <location>
        <position position="151"/>
    </location>
</feature>
<keyword evidence="13 15" id="KW-0460">Magnesium</keyword>
<evidence type="ECO:0000256" key="10">
    <source>
        <dbReference type="ARBA" id="ARBA00022723"/>
    </source>
</evidence>